<dbReference type="InterPro" id="IPR038765">
    <property type="entry name" value="Papain-like_cys_pep_sf"/>
</dbReference>
<proteinExistence type="predicted"/>
<evidence type="ECO:0000256" key="1">
    <source>
        <dbReference type="SAM" id="MobiDB-lite"/>
    </source>
</evidence>
<dbReference type="InterPro" id="IPR002881">
    <property type="entry name" value="DUF58"/>
</dbReference>
<dbReference type="OrthoDB" id="9804023at2"/>
<feature type="compositionally biased region" description="Low complexity" evidence="1">
    <location>
        <begin position="194"/>
        <end position="209"/>
    </location>
</feature>
<dbReference type="PANTHER" id="PTHR42736:SF1">
    <property type="entry name" value="PROTEIN-GLUTAMINE GAMMA-GLUTAMYLTRANSFERASE"/>
    <property type="match status" value="1"/>
</dbReference>
<dbReference type="InterPro" id="IPR002931">
    <property type="entry name" value="Transglutaminase-like"/>
</dbReference>
<feature type="transmembrane region" description="Helical" evidence="2">
    <location>
        <begin position="502"/>
        <end position="521"/>
    </location>
</feature>
<dbReference type="Proteomes" id="UP000469763">
    <property type="component" value="Unassembled WGS sequence"/>
</dbReference>
<sequence length="1462" mass="152684">MAARARSRVRARDRRVPRPHAHGVVRPTAAGVVALLLGGLCCFLALLLDDRAIAAATLALWIAPLTSLTIALIQRRLAPGVVGPAAANMPVTGVAGTAEPGVVGAGEAADRDGIRVAVPARGWRRFVLPRVWSVAPQWERLDQYGAVVRRGAGAIPPERGLYRRLALAVTWSDPFGLIRQRLMLHDGGETLMLPAESDPSADASLAADARMQDQSSGETASSVRQYAPGDSPRLISWRHTAHRGELMTRESDRDVRVMTLIVVDTTVEEGLAADLDAAAAYALGRLVTMRADAESVAVSDGETVLTGRGGATRFLAAMRPVVKAGPGDGPGGGSAAKESKEPKQAVTPEQRVAIVAAFVAAQRRPLRIVLVTAGKRTPLAAAFAASAIGDRVGVHPVGSVAVTEGEPAAKRPCVAIGGGAAAGTGGPGSPEDARSWGRLSVTGRVAATAALVALHVVALVALNGLVELKGMWAPFAVFGLIAVTCEAMLFPPRTAWRSARRVVVAALLVALAALLAMAVRIHGITGEWVFARSSEPVGGGTDRIFHWNFGLLPETLSDGAWDMYVQLPPLTVSPHSDVFLIAMAAVAVVLLRCLLSQPTAAVAVPVVPASVMAVGFAFVGQTPSYAMIGATVFASLVLLWAVKPVRALAPMPVVASALVTALTLSLTPSATSFAVGVPLAVGTPGGLFSTSTVNPLVDLKRGLAQGSNNVVFEYRTYDGNPYYFRLATLDDFNGDTWRYDPQLASDGGLYGGRPNFGASPQSDQLSRRTGGQSQEQYVESLTPLRRTIVAVNDSGGRYSGGLSAADGAIAESMVGQAQVDITTLASRFLPVLGDAQVISGLSADEQREWYQADDGTVFSPSALTGEGLSYAVSGASLTPIGSAAQFRQIETLDRLRASYLDYVGGGSSASSASGMSTSERESLRRSLARNGYATVSGDYLVVNLRVNMSDDAVAGTITDADGMQVDDDAHSLPALRNGGVSLEFARRFRDKLGIQVGEGFGVLAMDSSGTMALVLRLDGRTMGQSNEGFRLAMSRLAGERNSASYTLATVTARQTQRRTIGITAEQLNDDGTGLRLRPRYGTLPAELPEHVQAVVDEAKADGVPTDGANEANQVATMRWLVNYLTQPDFVYSLNQPDGNGRGNLDVVDDFLVSRSGYCTHYASALAVLGRAMGLSTRIVLGYNANATVVDPSDGSSGRTSRFSTHYEVQAKQLHSWTEVYIDNIGWTPFDVTPASGGGNGVTSGGEEEPAQTAPSASASSSSSSASASASASESTSSASDDPSASDSASSGEAAGDRTDAVKPARLPGWAATALWTVLGLALAVGLALAPAGLRERRRRSRLHVIDQAAAVGDDDALNRRAWKAAWAEALDCARDVGAGWPATATDGEVASELCERFGAMGLAGDGVEAIRTLADRAITAAYGSPRTPVAPPDATVPRLLAALRARASTVQRLLPRSLFARR</sequence>
<feature type="transmembrane region" description="Helical" evidence="2">
    <location>
        <begin position="625"/>
        <end position="642"/>
    </location>
</feature>
<feature type="compositionally biased region" description="Polar residues" evidence="1">
    <location>
        <begin position="212"/>
        <end position="224"/>
    </location>
</feature>
<evidence type="ECO:0000313" key="4">
    <source>
        <dbReference type="EMBL" id="NEG78517.1"/>
    </source>
</evidence>
<dbReference type="SMART" id="SM00460">
    <property type="entry name" value="TGc"/>
    <property type="match status" value="1"/>
</dbReference>
<feature type="transmembrane region" description="Helical" evidence="2">
    <location>
        <begin position="1309"/>
        <end position="1333"/>
    </location>
</feature>
<evidence type="ECO:0000313" key="5">
    <source>
        <dbReference type="Proteomes" id="UP000469763"/>
    </source>
</evidence>
<keyword evidence="2" id="KW-0472">Membrane</keyword>
<dbReference type="Pfam" id="PF11992">
    <property type="entry name" value="TgpA_N"/>
    <property type="match status" value="1"/>
</dbReference>
<feature type="transmembrane region" description="Helical" evidence="2">
    <location>
        <begin position="654"/>
        <end position="681"/>
    </location>
</feature>
<feature type="region of interest" description="Disordered" evidence="1">
    <location>
        <begin position="749"/>
        <end position="776"/>
    </location>
</feature>
<keyword evidence="5" id="KW-1185">Reference proteome</keyword>
<dbReference type="InterPro" id="IPR021878">
    <property type="entry name" value="TgpA_N"/>
</dbReference>
<evidence type="ECO:0000256" key="2">
    <source>
        <dbReference type="SAM" id="Phobius"/>
    </source>
</evidence>
<feature type="transmembrane region" description="Helical" evidence="2">
    <location>
        <begin position="52"/>
        <end position="73"/>
    </location>
</feature>
<dbReference type="Pfam" id="PF01841">
    <property type="entry name" value="Transglut_core"/>
    <property type="match status" value="1"/>
</dbReference>
<dbReference type="PANTHER" id="PTHR42736">
    <property type="entry name" value="PROTEIN-GLUTAMINE GAMMA-GLUTAMYLTRANSFERASE"/>
    <property type="match status" value="1"/>
</dbReference>
<keyword evidence="2" id="KW-1133">Transmembrane helix</keyword>
<gene>
    <name evidence="4" type="ORF">GFD22_05960</name>
</gene>
<dbReference type="InterPro" id="IPR052901">
    <property type="entry name" value="Bact_TGase-like"/>
</dbReference>
<feature type="transmembrane region" description="Helical" evidence="2">
    <location>
        <begin position="445"/>
        <end position="466"/>
    </location>
</feature>
<feature type="transmembrane region" description="Helical" evidence="2">
    <location>
        <begin position="578"/>
        <end position="595"/>
    </location>
</feature>
<reference evidence="4 5" key="1">
    <citation type="submission" date="2019-10" db="EMBL/GenBank/DDBJ databases">
        <title>Bifidobacterium from non-human primates.</title>
        <authorList>
            <person name="Modesto M."/>
        </authorList>
    </citation>
    <scope>NUCLEOTIDE SEQUENCE [LARGE SCALE GENOMIC DNA]</scope>
    <source>
        <strain evidence="4 5">TREC</strain>
    </source>
</reference>
<feature type="transmembrane region" description="Helical" evidence="2">
    <location>
        <begin position="602"/>
        <end position="619"/>
    </location>
</feature>
<dbReference type="Gene3D" id="3.10.620.30">
    <property type="match status" value="1"/>
</dbReference>
<evidence type="ECO:0000259" key="3">
    <source>
        <dbReference type="SMART" id="SM00460"/>
    </source>
</evidence>
<feature type="region of interest" description="Disordered" evidence="1">
    <location>
        <begin position="321"/>
        <end position="346"/>
    </location>
</feature>
<organism evidence="4 5">
    <name type="scientific">Bifidobacterium avesanii</name>
    <dbReference type="NCBI Taxonomy" id="1798157"/>
    <lineage>
        <taxon>Bacteria</taxon>
        <taxon>Bacillati</taxon>
        <taxon>Actinomycetota</taxon>
        <taxon>Actinomycetes</taxon>
        <taxon>Bifidobacteriales</taxon>
        <taxon>Bifidobacteriaceae</taxon>
        <taxon>Bifidobacterium</taxon>
    </lineage>
</organism>
<dbReference type="Pfam" id="PF01882">
    <property type="entry name" value="DUF58"/>
    <property type="match status" value="1"/>
</dbReference>
<dbReference type="EMBL" id="WHZY01000007">
    <property type="protein sequence ID" value="NEG78517.1"/>
    <property type="molecule type" value="Genomic_DNA"/>
</dbReference>
<feature type="transmembrane region" description="Helical" evidence="2">
    <location>
        <begin position="21"/>
        <end position="46"/>
    </location>
</feature>
<feature type="domain" description="Transglutaminase-like" evidence="3">
    <location>
        <begin position="1150"/>
        <end position="1233"/>
    </location>
</feature>
<feature type="region of interest" description="Disordered" evidence="1">
    <location>
        <begin position="194"/>
        <end position="228"/>
    </location>
</feature>
<feature type="compositionally biased region" description="Polar residues" evidence="1">
    <location>
        <begin position="758"/>
        <end position="776"/>
    </location>
</feature>
<feature type="compositionally biased region" description="Low complexity" evidence="1">
    <location>
        <begin position="1252"/>
        <end position="1293"/>
    </location>
</feature>
<feature type="region of interest" description="Disordered" evidence="1">
    <location>
        <begin position="1235"/>
        <end position="1299"/>
    </location>
</feature>
<keyword evidence="2" id="KW-0812">Transmembrane</keyword>
<accession>A0A7K3THE1</accession>
<comment type="caution">
    <text evidence="4">The sequence shown here is derived from an EMBL/GenBank/DDBJ whole genome shotgun (WGS) entry which is preliminary data.</text>
</comment>
<protein>
    <submittedName>
        <fullName evidence="4">DUF58 domain-containing protein</fullName>
    </submittedName>
</protein>
<name>A0A7K3THE1_9BIFI</name>
<feature type="transmembrane region" description="Helical" evidence="2">
    <location>
        <begin position="472"/>
        <end position="490"/>
    </location>
</feature>
<dbReference type="SUPFAM" id="SSF54001">
    <property type="entry name" value="Cysteine proteinases"/>
    <property type="match status" value="1"/>
</dbReference>